<dbReference type="FunCoup" id="A0A0B2UL97">
    <property type="interactions" value="13"/>
</dbReference>
<dbReference type="Proteomes" id="UP000031056">
    <property type="component" value="Unassembled WGS sequence"/>
</dbReference>
<evidence type="ECO:0000256" key="4">
    <source>
        <dbReference type="PROSITE-ProRule" id="PRU00236"/>
    </source>
</evidence>
<dbReference type="InterPro" id="IPR050134">
    <property type="entry name" value="NAD-dep_sirtuin_deacylases"/>
</dbReference>
<dbReference type="Pfam" id="PF02146">
    <property type="entry name" value="SIR2"/>
    <property type="match status" value="1"/>
</dbReference>
<dbReference type="GO" id="GO:0005634">
    <property type="term" value="C:nucleus"/>
    <property type="evidence" value="ECO:0007669"/>
    <property type="project" value="TreeGrafter"/>
</dbReference>
<dbReference type="SUPFAM" id="SSF52467">
    <property type="entry name" value="DHS-like NAD/FAD-binding domain"/>
    <property type="match status" value="1"/>
</dbReference>
<dbReference type="PANTHER" id="PTHR11085">
    <property type="entry name" value="NAD-DEPENDENT PROTEIN DEACYLASE SIRTUIN-5, MITOCHONDRIAL-RELATED"/>
    <property type="match status" value="1"/>
</dbReference>
<reference evidence="6 7" key="1">
    <citation type="journal article" date="2014" name="MBio">
        <title>The Ordospora colligata genome; evolution of extreme reduction in microsporidia and host-to-parasite horizontal gene transfer.</title>
        <authorList>
            <person name="Pombert J.-F."/>
            <person name="Haag K.L."/>
            <person name="Beidas S."/>
            <person name="Ebert D."/>
            <person name="Keeling P.J."/>
        </authorList>
    </citation>
    <scope>NUCLEOTIDE SEQUENCE [LARGE SCALE GENOMIC DNA]</scope>
    <source>
        <strain evidence="6 7">OC4</strain>
    </source>
</reference>
<feature type="domain" description="Deacetylase sirtuin-type" evidence="5">
    <location>
        <begin position="1"/>
        <end position="305"/>
    </location>
</feature>
<dbReference type="Gene3D" id="3.30.1600.10">
    <property type="entry name" value="SIR2/SIRT2 'Small Domain"/>
    <property type="match status" value="1"/>
</dbReference>
<protein>
    <submittedName>
        <fullName evidence="6">Sirtuin-like protein</fullName>
    </submittedName>
</protein>
<name>A0A0B2UL97_9MICR</name>
<dbReference type="InterPro" id="IPR026591">
    <property type="entry name" value="Sirtuin_cat_small_dom_sf"/>
</dbReference>
<dbReference type="VEuPathDB" id="MicrosporidiaDB:M896_031250"/>
<dbReference type="Gene3D" id="3.40.50.1220">
    <property type="entry name" value="TPP-binding domain"/>
    <property type="match status" value="1"/>
</dbReference>
<sequence length="341" mass="38307">MITIDAAWIRSNSKTFAQKRVVVLTGAGISVSCGIPDFRSQKGIFNDIKKTLGISGRNLFTYGISVAKETRNIYIKYISKLKNMVDLATPSLTHRFLLSYSEISKGFRLYTQNIDGLEEKAGMAPKNDKSTQLVYLHGNMKELACLYCGARLNFGETERKEYEAGNEITCACCILRNEKRGIESMAGLRKRPVGMMHTTIIHYDQQHPESAFISKMAQNDGCCDLFIVMGTSLRVLGVKKLARYFCRLEGTKGRRILVNLETPPKEFVDLFDFFWNGDCDEFCEIVGECIGINTISSNIQRLSIEGSNSINDCNLNNPIDRSFQHTNSNVCDQNTQAKIHA</sequence>
<dbReference type="InterPro" id="IPR026590">
    <property type="entry name" value="Ssirtuin_cat_dom"/>
</dbReference>
<accession>A0A0B2UL97</accession>
<feature type="binding site" evidence="4">
    <location>
        <position position="173"/>
    </location>
    <ligand>
        <name>Zn(2+)</name>
        <dbReference type="ChEBI" id="CHEBI:29105"/>
    </ligand>
</feature>
<keyword evidence="4" id="KW-0479">Metal-binding</keyword>
<feature type="active site" description="Proton acceptor" evidence="4">
    <location>
        <position position="137"/>
    </location>
</feature>
<keyword evidence="2" id="KW-0808">Transferase</keyword>
<keyword evidence="3" id="KW-0520">NAD</keyword>
<evidence type="ECO:0000256" key="2">
    <source>
        <dbReference type="ARBA" id="ARBA00022679"/>
    </source>
</evidence>
<dbReference type="PROSITE" id="PS50305">
    <property type="entry name" value="SIRTUIN"/>
    <property type="match status" value="1"/>
</dbReference>
<dbReference type="InterPro" id="IPR029035">
    <property type="entry name" value="DHS-like_NAD/FAD-binding_dom"/>
</dbReference>
<dbReference type="GO" id="GO:0017136">
    <property type="term" value="F:histone deacetylase activity, NAD-dependent"/>
    <property type="evidence" value="ECO:0007669"/>
    <property type="project" value="TreeGrafter"/>
</dbReference>
<comment type="similarity">
    <text evidence="1">Belongs to the sirtuin family. Class I subfamily.</text>
</comment>
<organism evidence="6 7">
    <name type="scientific">Ordospora colligata OC4</name>
    <dbReference type="NCBI Taxonomy" id="1354746"/>
    <lineage>
        <taxon>Eukaryota</taxon>
        <taxon>Fungi</taxon>
        <taxon>Fungi incertae sedis</taxon>
        <taxon>Microsporidia</taxon>
        <taxon>Ordosporidae</taxon>
        <taxon>Ordospora</taxon>
    </lineage>
</organism>
<comment type="caution">
    <text evidence="6">The sequence shown here is derived from an EMBL/GenBank/DDBJ whole genome shotgun (WGS) entry which is preliminary data.</text>
</comment>
<evidence type="ECO:0000256" key="1">
    <source>
        <dbReference type="ARBA" id="ARBA00006924"/>
    </source>
</evidence>
<dbReference type="InParanoid" id="A0A0B2UL97"/>
<dbReference type="RefSeq" id="XP_014564180.1">
    <property type="nucleotide sequence ID" value="XM_014708694.1"/>
</dbReference>
<keyword evidence="4" id="KW-0862">Zinc</keyword>
<dbReference type="AlphaFoldDB" id="A0A0B2UL97"/>
<dbReference type="GeneID" id="26261409"/>
<dbReference type="EMBL" id="JOKQ01000003">
    <property type="protein sequence ID" value="KHN70138.1"/>
    <property type="molecule type" value="Genomic_DNA"/>
</dbReference>
<feature type="binding site" evidence="4">
    <location>
        <position position="170"/>
    </location>
    <ligand>
        <name>Zn(2+)</name>
        <dbReference type="ChEBI" id="CHEBI:29105"/>
    </ligand>
</feature>
<dbReference type="GO" id="GO:0070403">
    <property type="term" value="F:NAD+ binding"/>
    <property type="evidence" value="ECO:0007669"/>
    <property type="project" value="InterPro"/>
</dbReference>
<dbReference type="HOGENOM" id="CLU_021544_1_0_1"/>
<evidence type="ECO:0000256" key="3">
    <source>
        <dbReference type="ARBA" id="ARBA00023027"/>
    </source>
</evidence>
<evidence type="ECO:0000259" key="5">
    <source>
        <dbReference type="PROSITE" id="PS50305"/>
    </source>
</evidence>
<proteinExistence type="inferred from homology"/>
<keyword evidence="7" id="KW-1185">Reference proteome</keyword>
<dbReference type="STRING" id="1354746.A0A0B2UL97"/>
<dbReference type="PANTHER" id="PTHR11085:SF8">
    <property type="entry name" value="NAD-DEPENDENT HISTONE DEACETYLASE HST3"/>
    <property type="match status" value="1"/>
</dbReference>
<dbReference type="InterPro" id="IPR003000">
    <property type="entry name" value="Sirtuin"/>
</dbReference>
<feature type="binding site" evidence="4">
    <location>
        <position position="148"/>
    </location>
    <ligand>
        <name>Zn(2+)</name>
        <dbReference type="ChEBI" id="CHEBI:29105"/>
    </ligand>
</feature>
<dbReference type="GO" id="GO:0046872">
    <property type="term" value="F:metal ion binding"/>
    <property type="evidence" value="ECO:0007669"/>
    <property type="project" value="UniProtKB-KW"/>
</dbReference>
<feature type="binding site" evidence="4">
    <location>
        <position position="145"/>
    </location>
    <ligand>
        <name>Zn(2+)</name>
        <dbReference type="ChEBI" id="CHEBI:29105"/>
    </ligand>
</feature>
<gene>
    <name evidence="6" type="ORF">M896_031250</name>
</gene>
<evidence type="ECO:0000313" key="6">
    <source>
        <dbReference type="EMBL" id="KHN70138.1"/>
    </source>
</evidence>
<dbReference type="OrthoDB" id="2919105at2759"/>
<evidence type="ECO:0000313" key="7">
    <source>
        <dbReference type="Proteomes" id="UP000031056"/>
    </source>
</evidence>